<evidence type="ECO:0000313" key="5">
    <source>
        <dbReference type="Proteomes" id="UP000694257"/>
    </source>
</evidence>
<evidence type="ECO:0000256" key="3">
    <source>
        <dbReference type="SAM" id="MobiDB-lite"/>
    </source>
</evidence>
<evidence type="ECO:0000313" key="4">
    <source>
        <dbReference type="EMBL" id="QXN88472.1"/>
    </source>
</evidence>
<keyword evidence="2" id="KW-0503">Monooxygenase</keyword>
<dbReference type="PANTHER" id="PTHR24305:SF166">
    <property type="entry name" value="CYTOCHROME P450 12A4, MITOCHONDRIAL-RELATED"/>
    <property type="match status" value="1"/>
</dbReference>
<dbReference type="RefSeq" id="WP_218469355.1">
    <property type="nucleotide sequence ID" value="NZ_BAABJN010000008.1"/>
</dbReference>
<proteinExistence type="inferred from homology"/>
<keyword evidence="2" id="KW-0349">Heme</keyword>
<keyword evidence="2" id="KW-0408">Iron</keyword>
<dbReference type="PROSITE" id="PS00086">
    <property type="entry name" value="CYTOCHROME_P450"/>
    <property type="match status" value="1"/>
</dbReference>
<keyword evidence="2" id="KW-0560">Oxidoreductase</keyword>
<feature type="region of interest" description="Disordered" evidence="3">
    <location>
        <begin position="1"/>
        <end position="45"/>
    </location>
</feature>
<dbReference type="Proteomes" id="UP000694257">
    <property type="component" value="Chromosome"/>
</dbReference>
<dbReference type="InterPro" id="IPR001128">
    <property type="entry name" value="Cyt_P450"/>
</dbReference>
<keyword evidence="2" id="KW-0479">Metal-binding</keyword>
<protein>
    <submittedName>
        <fullName evidence="4">Cytochrome P450</fullName>
    </submittedName>
</protein>
<accession>A0ABX8RHW1</accession>
<dbReference type="EMBL" id="CP078145">
    <property type="protein sequence ID" value="QXN88472.1"/>
    <property type="molecule type" value="Genomic_DNA"/>
</dbReference>
<dbReference type="InterPro" id="IPR050121">
    <property type="entry name" value="Cytochrome_P450_monoxygenase"/>
</dbReference>
<comment type="similarity">
    <text evidence="1 2">Belongs to the cytochrome P450 family.</text>
</comment>
<dbReference type="InterPro" id="IPR017972">
    <property type="entry name" value="Cyt_P450_CS"/>
</dbReference>
<organism evidence="4 5">
    <name type="scientific">Nocardia iowensis</name>
    <dbReference type="NCBI Taxonomy" id="204891"/>
    <lineage>
        <taxon>Bacteria</taxon>
        <taxon>Bacillati</taxon>
        <taxon>Actinomycetota</taxon>
        <taxon>Actinomycetes</taxon>
        <taxon>Mycobacteriales</taxon>
        <taxon>Nocardiaceae</taxon>
        <taxon>Nocardia</taxon>
    </lineage>
</organism>
<evidence type="ECO:0000256" key="1">
    <source>
        <dbReference type="ARBA" id="ARBA00010617"/>
    </source>
</evidence>
<name>A0ABX8RHW1_NOCIO</name>
<dbReference type="PANTHER" id="PTHR24305">
    <property type="entry name" value="CYTOCHROME P450"/>
    <property type="match status" value="1"/>
</dbReference>
<sequence length="462" mass="51841">MTTSGQMPKTRPSATDRLYSWKPQDAPRSKLTPADLDGLPPGPTGSVGLQTMRLWKRRDRYLPALHDRYGDIFTLRAEPAGVLVVVRDPDHIRQIFRGESDVFEAGRAQAMMVPMVGHKSVLALDGSEHEIQRKYMIRALHTEQIQAVVALVEELTERAVADWPVGRVFPLLPRIETLSLDIMITALFGDVGEAGSRELARAVRAIMEVRFFHLAMLLHPPMSRYWPWRRVIRELDYADTLIYRLITERRANPAAARRSDILSQLLAANPDDTSVRDGLVTLLTAGHQTSAIALTWTFERLLRHPDALARVRDGLDDPRDPYRTAVVKEALRVRPPLYTVARRLAEPVELAGYRLPAGVFVAPSIGGLHSDTEVWGPDAAAFRPERWLAPDVPQFAWIPFGGGDRRCLGAGFAQSEMETVLRVVLREVDLHPDRPSDEPAEMNNLLVVPKHGGRVRIPRRLA</sequence>
<gene>
    <name evidence="4" type="ORF">KV110_23015</name>
</gene>
<keyword evidence="5" id="KW-1185">Reference proteome</keyword>
<dbReference type="Pfam" id="PF00067">
    <property type="entry name" value="p450"/>
    <property type="match status" value="1"/>
</dbReference>
<evidence type="ECO:0000256" key="2">
    <source>
        <dbReference type="RuleBase" id="RU000461"/>
    </source>
</evidence>
<reference evidence="4 5" key="1">
    <citation type="submission" date="2021-07" db="EMBL/GenBank/DDBJ databases">
        <title>Whole Genome Sequence of Nocardia Iowensis.</title>
        <authorList>
            <person name="Lamm A."/>
            <person name="Collins-Fairclough A.M."/>
            <person name="Bunk B."/>
            <person name="Sproer C."/>
        </authorList>
    </citation>
    <scope>NUCLEOTIDE SEQUENCE [LARGE SCALE GENOMIC DNA]</scope>
    <source>
        <strain evidence="4 5">NRRL 5646</strain>
    </source>
</reference>